<organism evidence="3 4">
    <name type="scientific">Thanatephorus cucumeris (strain AG1-IA)</name>
    <name type="common">Rice sheath blight fungus</name>
    <name type="synonym">Rhizoctonia solani</name>
    <dbReference type="NCBI Taxonomy" id="983506"/>
    <lineage>
        <taxon>Eukaryota</taxon>
        <taxon>Fungi</taxon>
        <taxon>Dikarya</taxon>
        <taxon>Basidiomycota</taxon>
        <taxon>Agaricomycotina</taxon>
        <taxon>Agaricomycetes</taxon>
        <taxon>Cantharellales</taxon>
        <taxon>Ceratobasidiaceae</taxon>
        <taxon>Rhizoctonia</taxon>
        <taxon>Rhizoctonia solani AG-1</taxon>
    </lineage>
</organism>
<feature type="region of interest" description="Disordered" evidence="1">
    <location>
        <begin position="329"/>
        <end position="394"/>
    </location>
</feature>
<dbReference type="InterPro" id="IPR011320">
    <property type="entry name" value="RNase_H1_N"/>
</dbReference>
<dbReference type="Pfam" id="PF01693">
    <property type="entry name" value="Cauli_VI"/>
    <property type="match status" value="1"/>
</dbReference>
<feature type="domain" description="Ribonuclease H1 N-terminal" evidence="2">
    <location>
        <begin position="15"/>
        <end position="58"/>
    </location>
</feature>
<feature type="region of interest" description="Disordered" evidence="1">
    <location>
        <begin position="291"/>
        <end position="317"/>
    </location>
</feature>
<feature type="compositionally biased region" description="Acidic residues" evidence="1">
    <location>
        <begin position="132"/>
        <end position="142"/>
    </location>
</feature>
<comment type="caution">
    <text evidence="3">The sequence shown here is derived from an EMBL/GenBank/DDBJ whole genome shotgun (WGS) entry which is preliminary data.</text>
</comment>
<accession>L8WLB8</accession>
<proteinExistence type="predicted"/>
<feature type="compositionally biased region" description="Polar residues" evidence="1">
    <location>
        <begin position="182"/>
        <end position="194"/>
    </location>
</feature>
<feature type="region of interest" description="Disordered" evidence="1">
    <location>
        <begin position="64"/>
        <end position="279"/>
    </location>
</feature>
<feature type="compositionally biased region" description="Polar residues" evidence="1">
    <location>
        <begin position="105"/>
        <end position="117"/>
    </location>
</feature>
<protein>
    <submittedName>
        <fullName evidence="3">SpoIIE domain-containing protein</fullName>
    </submittedName>
</protein>
<feature type="compositionally biased region" description="Polar residues" evidence="1">
    <location>
        <begin position="217"/>
        <end position="232"/>
    </location>
</feature>
<dbReference type="Gene3D" id="3.40.970.10">
    <property type="entry name" value="Ribonuclease H1, N-terminal domain"/>
    <property type="match status" value="1"/>
</dbReference>
<dbReference type="HOGENOM" id="CLU_521930_0_0_1"/>
<dbReference type="Proteomes" id="UP000011668">
    <property type="component" value="Unassembled WGS sequence"/>
</dbReference>
<dbReference type="AlphaFoldDB" id="L8WLB8"/>
<evidence type="ECO:0000313" key="3">
    <source>
        <dbReference type="EMBL" id="ELU37618.1"/>
    </source>
</evidence>
<name>L8WLB8_THACA</name>
<feature type="compositionally biased region" description="Low complexity" evidence="1">
    <location>
        <begin position="308"/>
        <end position="317"/>
    </location>
</feature>
<evidence type="ECO:0000313" key="4">
    <source>
        <dbReference type="Proteomes" id="UP000011668"/>
    </source>
</evidence>
<reference evidence="3 4" key="1">
    <citation type="journal article" date="2013" name="Nat. Commun.">
        <title>The evolution and pathogenic mechanisms of the rice sheath blight pathogen.</title>
        <authorList>
            <person name="Zheng A."/>
            <person name="Lin R."/>
            <person name="Xu L."/>
            <person name="Qin P."/>
            <person name="Tang C."/>
            <person name="Ai P."/>
            <person name="Zhang D."/>
            <person name="Liu Y."/>
            <person name="Sun Z."/>
            <person name="Feng H."/>
            <person name="Wang Y."/>
            <person name="Chen Y."/>
            <person name="Liang X."/>
            <person name="Fu R."/>
            <person name="Li Q."/>
            <person name="Zhang J."/>
            <person name="Yu X."/>
            <person name="Xie Z."/>
            <person name="Ding L."/>
            <person name="Guan P."/>
            <person name="Tang J."/>
            <person name="Liang Y."/>
            <person name="Wang S."/>
            <person name="Deng Q."/>
            <person name="Li S."/>
            <person name="Zhu J."/>
            <person name="Wang L."/>
            <person name="Liu H."/>
            <person name="Li P."/>
        </authorList>
    </citation>
    <scope>NUCLEOTIDE SEQUENCE [LARGE SCALE GENOMIC DNA]</scope>
    <source>
        <strain evidence="4">AG-1 IA</strain>
    </source>
</reference>
<dbReference type="OrthoDB" id="3215708at2759"/>
<dbReference type="EMBL" id="AFRT01002531">
    <property type="protein sequence ID" value="ELU37618.1"/>
    <property type="molecule type" value="Genomic_DNA"/>
</dbReference>
<evidence type="ECO:0000259" key="2">
    <source>
        <dbReference type="Pfam" id="PF01693"/>
    </source>
</evidence>
<keyword evidence="4" id="KW-1185">Reference proteome</keyword>
<feature type="compositionally biased region" description="Low complexity" evidence="1">
    <location>
        <begin position="343"/>
        <end position="352"/>
    </location>
</feature>
<sequence>MAREVRSPYPADAIFAVRKGFKTGVYNDYRTFLAQTADYPGGKELWAVFTDREHAQTYVDSGICPVPPLDEKNAPGPVTIPSSLPTPDPSPDHENASSPLHAYHNANSSVQLGLSATQPPPAPRKPLVVQPEDSDGDTEPEEDFKPPSASLPAQGAARASQLPPRRPYKSGSITEALKRHASLNSGNTPITQVASPPKPEAHAAPSPFPLTAPVPSGSRSTQRVFPSPSKASGSGEAPAPKPTSTLAPTPRFAPISIPAPPLIPELQTRPRPRGEYEQCTHCSGHGWILTPAAQTAPIPPPETDIVQTPPRTRATPTTNLRILPNSEIENSSRSPVKKIQTPSGSRLRVSSVGGVGPERTLKRGWKRTVSDTEMARRSRVVSDGTQRKGKGKEKAVEVHCSRFLSVVPAHSNHSLSSITRSRLKSTSRTQNLVLLPMTICKSALKRSVDEINERHANSVFTSWCLGVYEPSKSRILMLPCLHPPCYILSDFEGGKIDSSIGKIIMGLQCTWFRLVNITTLPS</sequence>
<evidence type="ECO:0000256" key="1">
    <source>
        <dbReference type="SAM" id="MobiDB-lite"/>
    </source>
</evidence>
<gene>
    <name evidence="3" type="ORF">AG1IA_08351</name>
</gene>
<dbReference type="InterPro" id="IPR037056">
    <property type="entry name" value="RNase_H1_N_sf"/>
</dbReference>